<dbReference type="PROSITE" id="PS00678">
    <property type="entry name" value="WD_REPEATS_1"/>
    <property type="match status" value="4"/>
</dbReference>
<dbReference type="Gene3D" id="2.130.10.10">
    <property type="entry name" value="YVTN repeat-like/Quinoprotein amine dehydrogenase"/>
    <property type="match status" value="2"/>
</dbReference>
<dbReference type="SMART" id="SM00320">
    <property type="entry name" value="WD40"/>
    <property type="match status" value="6"/>
</dbReference>
<dbReference type="EMBL" id="JARRAG010000002">
    <property type="protein sequence ID" value="MDG3005123.1"/>
    <property type="molecule type" value="Genomic_DNA"/>
</dbReference>
<feature type="region of interest" description="Disordered" evidence="4">
    <location>
        <begin position="876"/>
        <end position="905"/>
    </location>
</feature>
<dbReference type="PROSITE" id="PS50082">
    <property type="entry name" value="WD_REPEATS_2"/>
    <property type="match status" value="5"/>
</dbReference>
<dbReference type="InterPro" id="IPR015943">
    <property type="entry name" value="WD40/YVTN_repeat-like_dom_sf"/>
</dbReference>
<dbReference type="SUPFAM" id="SSF56436">
    <property type="entry name" value="C-type lectin-like"/>
    <property type="match status" value="2"/>
</dbReference>
<feature type="repeat" description="WD" evidence="3">
    <location>
        <begin position="637"/>
        <end position="667"/>
    </location>
</feature>
<dbReference type="InterPro" id="IPR016187">
    <property type="entry name" value="CTDL_fold"/>
</dbReference>
<evidence type="ECO:0000259" key="5">
    <source>
        <dbReference type="PROSITE" id="PS50011"/>
    </source>
</evidence>
<feature type="repeat" description="WD" evidence="3">
    <location>
        <begin position="710"/>
        <end position="735"/>
    </location>
</feature>
<dbReference type="Gene3D" id="3.10.100.10">
    <property type="entry name" value="Mannose-Binding Protein A, subunit A"/>
    <property type="match status" value="2"/>
</dbReference>
<feature type="compositionally biased region" description="Basic and acidic residues" evidence="4">
    <location>
        <begin position="884"/>
        <end position="896"/>
    </location>
</feature>
<dbReference type="InterPro" id="IPR008271">
    <property type="entry name" value="Ser/Thr_kinase_AS"/>
</dbReference>
<dbReference type="Gene3D" id="1.10.10.1320">
    <property type="entry name" value="Anti-sigma factor, zinc-finger domain"/>
    <property type="match status" value="1"/>
</dbReference>
<feature type="region of interest" description="Disordered" evidence="4">
    <location>
        <begin position="60"/>
        <end position="93"/>
    </location>
</feature>
<comment type="caution">
    <text evidence="7">The sequence shown here is derived from an EMBL/GenBank/DDBJ whole genome shotgun (WGS) entry which is preliminary data.</text>
</comment>
<dbReference type="SMART" id="SM00220">
    <property type="entry name" value="S_TKc"/>
    <property type="match status" value="1"/>
</dbReference>
<dbReference type="PROSITE" id="PS50041">
    <property type="entry name" value="C_TYPE_LECTIN_2"/>
    <property type="match status" value="2"/>
</dbReference>
<dbReference type="PRINTS" id="PR00320">
    <property type="entry name" value="GPROTEINBRPT"/>
</dbReference>
<dbReference type="InterPro" id="IPR010496">
    <property type="entry name" value="AL/BT2_dom"/>
</dbReference>
<dbReference type="InterPro" id="IPR011047">
    <property type="entry name" value="Quinoprotein_ADH-like_sf"/>
</dbReference>
<dbReference type="InterPro" id="IPR019775">
    <property type="entry name" value="WD40_repeat_CS"/>
</dbReference>
<reference evidence="7 8" key="1">
    <citation type="submission" date="2023-03" db="EMBL/GenBank/DDBJ databases">
        <title>Paludisphaera mucosa sp. nov. a novel planctomycete from northern fen.</title>
        <authorList>
            <person name="Ivanova A."/>
        </authorList>
    </citation>
    <scope>NUCLEOTIDE SEQUENCE [LARGE SCALE GENOMIC DNA]</scope>
    <source>
        <strain evidence="7 8">Pla2</strain>
    </source>
</reference>
<dbReference type="InterPro" id="IPR041916">
    <property type="entry name" value="Anti_sigma_zinc_sf"/>
</dbReference>
<proteinExistence type="predicted"/>
<feature type="domain" description="C-type lectin" evidence="6">
    <location>
        <begin position="1712"/>
        <end position="1831"/>
    </location>
</feature>
<evidence type="ECO:0000259" key="6">
    <source>
        <dbReference type="PROSITE" id="PS50041"/>
    </source>
</evidence>
<sequence>MDVQHPNDRDLRSYGLGRLAEARAEAVGSHLEVCPPCRRRAAEVSSDSFLGRLRDAQGGRILASPGGREEAATWTHGASAPAPRPPQADSIPPGLADHPDYAIRRELGRGGMGVVYLAYNRMMGRDEVLKVIGPDIMGRPEVFDRFQREIRSVAQLRHPNIVTAYSAFRLGGGLVFAMEYVDGMDLARLIKVKGPLPVVHAAYFAHQAALGLQHAHERGLVHRDIKPHNLMLTHDGKHRVIKILDFGLAKATREGQVDSALTHEGQTLGTPDYIAPEQIFNAPDVDVRADIYSLGCSLYYFLAGRPPFQAASLYDLYQAHISRDAGLLDRLRADVPSELAALVAKMMAKDPDRRFQTPAEVARALTPFFKKPTAAAPRPRPDVTPDVAVSEAPLDGPAAPPALPPPRPPKPAPPPEEMWKSLIDFRDTVADRPSPTPVAAPVPVAALETSSPWSRIPARPAIAVGALLLGLGLAFLVSDLLIRTRYGTIRVGGLPKGAAVAVDGEAATIVWTEGGAGEVSVKAGPHGLEVRQGRVVVYGEKIAVEAGTTFTVELDPSRPVPIPTRPEVEKREPHPWPQTSTRLGREMPTGHWPLALSRDARRLACRRPDGTIGILSAPDSGVFAESLQLRGFFWAAAFSPDGSVLATAGNDKLVHLWDVASGEEARQLRGHEQAVLAAAYSPDGKWIASGGIDRTLRIWDAATGENKAALGGHTGSIWSIAFSPDGKWIASGSGDAWEDQKNDPAVMELMLWNRESGSFRRLDGHAMRVTSVAFSPDGRRLASCSFDKTLKIWDVETLECLATLGPYDDHPIDAAFSPDGRLVASASRDNLVRVWDTRDNSLLDTLTGATRSLLGFVQFSPAGRWIFTGGGSLKSWENPLPDASEPKPPADARGDGDAAEASPATVPAEVGDAAAPGLGAVVAEHVGARNPVSEGFTLDPAPNADWAASETADDLGKPTWSVPSESPRRPSFYRRALSNSQEADALERGFALVLAARALRNRAPASTESDRFPIAKAYVQIGPQRYEIALGLTEAGDTVVLVPEDVGAAGADAAHTASGRHVTLPGNAHHAYRLVYKPESKLADLYIDDRLALAGCPGDRYGDLGEPRIGFGSVNGGQGNFHLVRLAVGPPAEAARGEPSPEPSRPAPVVVARRDEFTPMFNGKDLAGWTKNPTQGGDWRVEGGLIVGTAPGISHLYSDRGDYKDFRLRVKAKINDGGNSGVFLRAAGSPVWPQNDPRWPGGYEAQINSTHRDPIRTGSLYINGRFPAAVRDTPIRPGQWFTMEMTAEGDHIVIKVDDRVTADYIDSQRLAFSGHIALQVHNSQTRIEFESIEIHELGVRPPAKPARPALASKPPNDAVIFVAGRYKVYPERITWQAARRRCEEMGGRLARVPDAAANDFLIDLMNRAKLDEAWLGATDEEEEGEWRWLDGSPLRFSAWDVVQPTNRSTRGEPEHYLLLSASRRKWNDVPPQGEVKLGPPGFICEWPENPASTAAGRDGFVPLFDGRSLDGWKVDRGDPATWRVQDRALVSKGSGDYRDVTYLLSDREFSEFSLHLEYQLAPDSDGGVVFRAVPGENPSPPEINLRRFDDPPGMNARTGALRWRNNGDGTNYLAPDRPVEPRAAAAWNAMEVEVREGTLEVVINGVLAKRVDLALLAREPDAMEGIRRRSGRIGFQCHTGTIRYRNVELRDLTAAAAVAPAVAPRPADAREFRGAHYKLFPQKLSWHEAAAKCREMGGRLAIVRDADQNAFLLGLLKERSVDAIWLGGTDEQVEKVWVWVDGSPIPHPDEPDIGIYTNWNAGQPNNKGDGENYLVMIDTFNKVDFKGTWSDQPAVSVQHAPGFICEWPRPVVRPARRR</sequence>
<dbReference type="InterPro" id="IPR000719">
    <property type="entry name" value="Prot_kinase_dom"/>
</dbReference>
<evidence type="ECO:0000256" key="3">
    <source>
        <dbReference type="PROSITE-ProRule" id="PRU00221"/>
    </source>
</evidence>
<dbReference type="Gene3D" id="2.60.120.560">
    <property type="entry name" value="Exo-inulinase, domain 1"/>
    <property type="match status" value="2"/>
</dbReference>
<evidence type="ECO:0000313" key="8">
    <source>
        <dbReference type="Proteomes" id="UP001216907"/>
    </source>
</evidence>
<dbReference type="CDD" id="cd14014">
    <property type="entry name" value="STKc_PknB_like"/>
    <property type="match status" value="1"/>
</dbReference>
<dbReference type="PROSITE" id="PS50011">
    <property type="entry name" value="PROTEIN_KINASE_DOM"/>
    <property type="match status" value="1"/>
</dbReference>
<dbReference type="SUPFAM" id="SSF50998">
    <property type="entry name" value="Quinoprotein alcohol dehydrogenase-like"/>
    <property type="match status" value="1"/>
</dbReference>
<dbReference type="PANTHER" id="PTHR19848">
    <property type="entry name" value="WD40 REPEAT PROTEIN"/>
    <property type="match status" value="1"/>
</dbReference>
<dbReference type="Pfam" id="PF00400">
    <property type="entry name" value="WD40"/>
    <property type="match status" value="5"/>
</dbReference>
<feature type="domain" description="Protein kinase" evidence="5">
    <location>
        <begin position="101"/>
        <end position="369"/>
    </location>
</feature>
<dbReference type="PROSITE" id="PS50294">
    <property type="entry name" value="WD_REPEATS_REGION"/>
    <property type="match status" value="3"/>
</dbReference>
<accession>A0ABT6FBZ9</accession>
<dbReference type="Pfam" id="PF06439">
    <property type="entry name" value="3keto-disac_hyd"/>
    <property type="match status" value="2"/>
</dbReference>
<dbReference type="InterPro" id="IPR016186">
    <property type="entry name" value="C-type_lectin-like/link_sf"/>
</dbReference>
<dbReference type="Proteomes" id="UP001216907">
    <property type="component" value="Unassembled WGS sequence"/>
</dbReference>
<dbReference type="Gene3D" id="1.10.510.10">
    <property type="entry name" value="Transferase(Phosphotransferase) domain 1"/>
    <property type="match status" value="1"/>
</dbReference>
<dbReference type="PROSITE" id="PS00108">
    <property type="entry name" value="PROTEIN_KINASE_ST"/>
    <property type="match status" value="1"/>
</dbReference>
<dbReference type="InterPro" id="IPR001304">
    <property type="entry name" value="C-type_lectin-like"/>
</dbReference>
<dbReference type="InterPro" id="IPR001680">
    <property type="entry name" value="WD40_rpt"/>
</dbReference>
<dbReference type="InterPro" id="IPR011009">
    <property type="entry name" value="Kinase-like_dom_sf"/>
</dbReference>
<dbReference type="SUPFAM" id="SSF56112">
    <property type="entry name" value="Protein kinase-like (PK-like)"/>
    <property type="match status" value="1"/>
</dbReference>
<dbReference type="RefSeq" id="WP_277861472.1">
    <property type="nucleotide sequence ID" value="NZ_JARRAG010000002.1"/>
</dbReference>
<dbReference type="Gene3D" id="2.60.120.200">
    <property type="match status" value="1"/>
</dbReference>
<dbReference type="SMART" id="SM00034">
    <property type="entry name" value="CLECT"/>
    <property type="match status" value="2"/>
</dbReference>
<evidence type="ECO:0000256" key="1">
    <source>
        <dbReference type="ARBA" id="ARBA00022574"/>
    </source>
</evidence>
<feature type="domain" description="C-type lectin" evidence="6">
    <location>
        <begin position="1361"/>
        <end position="1468"/>
    </location>
</feature>
<name>A0ABT6FBZ9_9BACT</name>
<feature type="region of interest" description="Disordered" evidence="4">
    <location>
        <begin position="555"/>
        <end position="590"/>
    </location>
</feature>
<dbReference type="Gene3D" id="3.30.200.20">
    <property type="entry name" value="Phosphorylase Kinase, domain 1"/>
    <property type="match status" value="1"/>
</dbReference>
<evidence type="ECO:0000313" key="7">
    <source>
        <dbReference type="EMBL" id="MDG3005123.1"/>
    </source>
</evidence>
<dbReference type="CDD" id="cd00037">
    <property type="entry name" value="CLECT"/>
    <property type="match status" value="2"/>
</dbReference>
<feature type="repeat" description="WD" evidence="3">
    <location>
        <begin position="815"/>
        <end position="845"/>
    </location>
</feature>
<feature type="region of interest" description="Disordered" evidence="4">
    <location>
        <begin position="933"/>
        <end position="970"/>
    </location>
</feature>
<feature type="repeat" description="WD" evidence="3">
    <location>
        <begin position="668"/>
        <end position="709"/>
    </location>
</feature>
<dbReference type="Pfam" id="PF00069">
    <property type="entry name" value="Pkinase"/>
    <property type="match status" value="1"/>
</dbReference>
<organism evidence="7 8">
    <name type="scientific">Paludisphaera mucosa</name>
    <dbReference type="NCBI Taxonomy" id="3030827"/>
    <lineage>
        <taxon>Bacteria</taxon>
        <taxon>Pseudomonadati</taxon>
        <taxon>Planctomycetota</taxon>
        <taxon>Planctomycetia</taxon>
        <taxon>Isosphaerales</taxon>
        <taxon>Isosphaeraceae</taxon>
        <taxon>Paludisphaera</taxon>
    </lineage>
</organism>
<keyword evidence="1 3" id="KW-0853">WD repeat</keyword>
<dbReference type="InterPro" id="IPR020472">
    <property type="entry name" value="WD40_PAC1"/>
</dbReference>
<evidence type="ECO:0000256" key="4">
    <source>
        <dbReference type="SAM" id="MobiDB-lite"/>
    </source>
</evidence>
<feature type="repeat" description="WD" evidence="3">
    <location>
        <begin position="762"/>
        <end position="803"/>
    </location>
</feature>
<dbReference type="PANTHER" id="PTHR19848:SF8">
    <property type="entry name" value="F-BOX AND WD REPEAT DOMAIN CONTAINING 7"/>
    <property type="match status" value="1"/>
</dbReference>
<gene>
    <name evidence="7" type="ORF">PZE19_15145</name>
</gene>
<evidence type="ECO:0000256" key="2">
    <source>
        <dbReference type="ARBA" id="ARBA00022737"/>
    </source>
</evidence>
<feature type="region of interest" description="Disordered" evidence="4">
    <location>
        <begin position="372"/>
        <end position="418"/>
    </location>
</feature>
<dbReference type="Pfam" id="PF00059">
    <property type="entry name" value="Lectin_C"/>
    <property type="match status" value="2"/>
</dbReference>
<feature type="compositionally biased region" description="Low complexity" evidence="4">
    <location>
        <begin position="384"/>
        <end position="397"/>
    </location>
</feature>
<protein>
    <submittedName>
        <fullName evidence="7">DUF1080 domain-containing protein</fullName>
    </submittedName>
</protein>
<feature type="compositionally biased region" description="Pro residues" evidence="4">
    <location>
        <begin position="398"/>
        <end position="416"/>
    </location>
</feature>
<keyword evidence="2" id="KW-0677">Repeat</keyword>
<keyword evidence="8" id="KW-1185">Reference proteome</keyword>
<dbReference type="CDD" id="cd00200">
    <property type="entry name" value="WD40"/>
    <property type="match status" value="1"/>
</dbReference>